<evidence type="ECO:0000256" key="1">
    <source>
        <dbReference type="SAM" id="Coils"/>
    </source>
</evidence>
<comment type="caution">
    <text evidence="4">The sequence shown here is derived from an EMBL/GenBank/DDBJ whole genome shotgun (WGS) entry which is preliminary data.</text>
</comment>
<feature type="region of interest" description="Disordered" evidence="2">
    <location>
        <begin position="144"/>
        <end position="181"/>
    </location>
</feature>
<accession>A0ABW8NG55</accession>
<dbReference type="Gene3D" id="3.10.350.10">
    <property type="entry name" value="LysM domain"/>
    <property type="match status" value="1"/>
</dbReference>
<dbReference type="InterPro" id="IPR057840">
    <property type="entry name" value="FimV_N"/>
</dbReference>
<dbReference type="InterPro" id="IPR018392">
    <property type="entry name" value="LysM"/>
</dbReference>
<feature type="compositionally biased region" description="Low complexity" evidence="2">
    <location>
        <begin position="272"/>
        <end position="283"/>
    </location>
</feature>
<dbReference type="NCBIfam" id="TIGR03505">
    <property type="entry name" value="FimV_core"/>
    <property type="match status" value="1"/>
</dbReference>
<dbReference type="InterPro" id="IPR038440">
    <property type="entry name" value="FimV_C_sf"/>
</dbReference>
<feature type="compositionally biased region" description="Acidic residues" evidence="2">
    <location>
        <begin position="906"/>
        <end position="915"/>
    </location>
</feature>
<keyword evidence="5" id="KW-1185">Reference proteome</keyword>
<dbReference type="Pfam" id="PF25800">
    <property type="entry name" value="FimV_N"/>
    <property type="match status" value="1"/>
</dbReference>
<keyword evidence="1" id="KW-0175">Coiled coil</keyword>
<dbReference type="InterPro" id="IPR020012">
    <property type="entry name" value="LysM_FimV"/>
</dbReference>
<proteinExistence type="predicted"/>
<dbReference type="InterPro" id="IPR036779">
    <property type="entry name" value="LysM_dom_sf"/>
</dbReference>
<dbReference type="Proteomes" id="UP001620597">
    <property type="component" value="Unassembled WGS sequence"/>
</dbReference>
<dbReference type="SMART" id="SM00257">
    <property type="entry name" value="LysM"/>
    <property type="match status" value="1"/>
</dbReference>
<feature type="compositionally biased region" description="Polar residues" evidence="2">
    <location>
        <begin position="167"/>
        <end position="181"/>
    </location>
</feature>
<evidence type="ECO:0000259" key="3">
    <source>
        <dbReference type="SMART" id="SM00257"/>
    </source>
</evidence>
<dbReference type="EMBL" id="JBBKTX010000005">
    <property type="protein sequence ID" value="MFK4751946.1"/>
    <property type="molecule type" value="Genomic_DNA"/>
</dbReference>
<protein>
    <submittedName>
        <fullName evidence="4">FimV/HubP family polar landmark protein</fullName>
    </submittedName>
</protein>
<dbReference type="InterPro" id="IPR020011">
    <property type="entry name" value="FimV_C"/>
</dbReference>
<reference evidence="4 5" key="1">
    <citation type="submission" date="2024-03" db="EMBL/GenBank/DDBJ databases">
        <title>High-quality draft genome sequence of Oceanobacter sp. wDCs-4.</title>
        <authorList>
            <person name="Dong C."/>
        </authorList>
    </citation>
    <scope>NUCLEOTIDE SEQUENCE [LARGE SCALE GENOMIC DNA]</scope>
    <source>
        <strain evidence="5">wDCs-4</strain>
    </source>
</reference>
<evidence type="ECO:0000256" key="2">
    <source>
        <dbReference type="SAM" id="MobiDB-lite"/>
    </source>
</evidence>
<dbReference type="NCBIfam" id="TIGR03504">
    <property type="entry name" value="FimV_Cterm"/>
    <property type="match status" value="1"/>
</dbReference>
<feature type="domain" description="LysM" evidence="3">
    <location>
        <begin position="181"/>
        <end position="237"/>
    </location>
</feature>
<sequence length="1227" mass="131300">MKRLFANALLLVGSLTMSTQLLALGLGELTLKSALNQPLAAEIALVDSEGLSEWEIKPVLASTDAFERYSVERSYFLTKIKFKVVGDKIVLATREAVTEPFLNFLVELNWPSGRVVREFTVLLDPPTFAEESFRPLVSAPTATASSSATAPVPAATPAARPAAATRDSTGQWQSQSAEPGTYMVQPNDTLWAISLATRPDTGVTPQQMMMAIQQHNPDAFIGGNINRLKTHQVLRIPDPDQIHAISFESAVSEVARQNQAIAGTAQLDATGRAAVAPSSRASSTGGEVRLVSDRGEQSDSAGASGEVAGRGNGRQEVLENDLAIALETLDKSRRDNADLADRLTALEEQIAALQRLVSLKDDQLANMQVNAAQQPADKSVVVAPASQPDMAQPAEVAGAVERAVPATETSKSALAEVKPQPAPEPKPEMAERPKPRVVPAPRPEPDLVDSILQDPITLGGVLAAILLLIALIYTAVKKRLGGGSKQEESLETATAAQLQDEMADAAAPDTDDFDQFSFGHENDDSDTGVQLGADLFSGDDALDISIDSFDTRDKLLTEVDADIAYGRFDEALSKLTPAIEAQPDRSDLSLKLLEVLSELDDASAFADEETRLLGFASDADVSEAEQLRFRLTSPMTPVTDSDFDSISLDDLDMEFKNDLDDSFDITDTDADATDAGDVEKDAEKDVDIMPVLGADAMDFEAALAEGDDGNTQEDDGLDFSLDSLAGGGHAEIVDEVTISDDDQGLDFDLSAFDDDEEITAEPAGEASEPEHENLMDFDVSDDLLEELAEATPAAEEPATLSGDNVMEFDLDGLDIPELGEEEAVEEPAVDDGEHSLEFEVPELNVAGEDVTLPVASHTIDEAAELALDEFDLSDFEAELDTAELADPDVEEAVTDASGQQTSLAGLEEDADDSEPDLDLAELDNELEMLASVVAEDDTAATSTAAAEQLTDTTPELADETLMEFDLDSLEAELDALDSMADLPKLSEADLTGVRLLVGGEEDDQELPELDDLEEFGRESEGVLESTETLAAADSALDDFDLATVEDDVTGASATTSLEQLEPLEDLPELADLEEELPEFDFEELPELEEVSELESAEAAAVEELPQLDELEDLAFELDDAEALPDLAELEDFTSDESNLADVSDADASDMDIPSFTADSIDLDELAETEDEFAYLSGTDASDTKLDLARAYVDMGEADSARELLNEIVQEGSDQQKQDAQNLLDSLI</sequence>
<dbReference type="CDD" id="cd00118">
    <property type="entry name" value="LysM"/>
    <property type="match status" value="1"/>
</dbReference>
<evidence type="ECO:0000313" key="5">
    <source>
        <dbReference type="Proteomes" id="UP001620597"/>
    </source>
</evidence>
<feature type="region of interest" description="Disordered" evidence="2">
    <location>
        <begin position="272"/>
        <end position="314"/>
    </location>
</feature>
<organism evidence="4 5">
    <name type="scientific">Oceanobacter antarcticus</name>
    <dbReference type="NCBI Taxonomy" id="3133425"/>
    <lineage>
        <taxon>Bacteria</taxon>
        <taxon>Pseudomonadati</taxon>
        <taxon>Pseudomonadota</taxon>
        <taxon>Gammaproteobacteria</taxon>
        <taxon>Oceanospirillales</taxon>
        <taxon>Oceanospirillaceae</taxon>
        <taxon>Oceanobacter</taxon>
    </lineage>
</organism>
<evidence type="ECO:0000313" key="4">
    <source>
        <dbReference type="EMBL" id="MFK4751946.1"/>
    </source>
</evidence>
<dbReference type="Gene3D" id="1.20.58.2200">
    <property type="match status" value="1"/>
</dbReference>
<feature type="compositionally biased region" description="Basic and acidic residues" evidence="2">
    <location>
        <begin position="425"/>
        <end position="434"/>
    </location>
</feature>
<name>A0ABW8NG55_9GAMM</name>
<dbReference type="RefSeq" id="WP_416205298.1">
    <property type="nucleotide sequence ID" value="NZ_JBBKTX010000005.1"/>
</dbReference>
<feature type="region of interest" description="Disordered" evidence="2">
    <location>
        <begin position="887"/>
        <end position="915"/>
    </location>
</feature>
<feature type="coiled-coil region" evidence="1">
    <location>
        <begin position="329"/>
        <end position="363"/>
    </location>
</feature>
<feature type="compositionally biased region" description="Low complexity" evidence="2">
    <location>
        <begin position="144"/>
        <end position="166"/>
    </location>
</feature>
<feature type="region of interest" description="Disordered" evidence="2">
    <location>
        <begin position="405"/>
        <end position="442"/>
    </location>
</feature>
<gene>
    <name evidence="4" type="ORF">WG929_05940</name>
</gene>